<dbReference type="PANTHER" id="PTHR43585">
    <property type="entry name" value="FUMIPYRROLE BIOSYNTHESIS PROTEIN C"/>
    <property type="match status" value="1"/>
</dbReference>
<dbReference type="PROSITE" id="PS50975">
    <property type="entry name" value="ATP_GRASP"/>
    <property type="match status" value="1"/>
</dbReference>
<dbReference type="AlphaFoldDB" id="A0A0G3H9T8"/>
<dbReference type="KEGG" id="cted:CTEST_05975"/>
<dbReference type="Pfam" id="PF18603">
    <property type="entry name" value="LAL_C2"/>
    <property type="match status" value="1"/>
</dbReference>
<dbReference type="InterPro" id="IPR011761">
    <property type="entry name" value="ATP-grasp"/>
</dbReference>
<evidence type="ECO:0000259" key="5">
    <source>
        <dbReference type="PROSITE" id="PS50975"/>
    </source>
</evidence>
<dbReference type="Gene3D" id="3.30.1490.20">
    <property type="entry name" value="ATP-grasp fold, A domain"/>
    <property type="match status" value="1"/>
</dbReference>
<dbReference type="InterPro" id="IPR013815">
    <property type="entry name" value="ATP_grasp_subdomain_1"/>
</dbReference>
<dbReference type="GO" id="GO:0046872">
    <property type="term" value="F:metal ion binding"/>
    <property type="evidence" value="ECO:0007669"/>
    <property type="project" value="InterPro"/>
</dbReference>
<dbReference type="SUPFAM" id="SSF56059">
    <property type="entry name" value="Glutathione synthetase ATP-binding domain-like"/>
    <property type="match status" value="1"/>
</dbReference>
<dbReference type="InterPro" id="IPR040570">
    <property type="entry name" value="LAL_C2"/>
</dbReference>
<sequence length="379" mass="41622">MWTALKILLAVEAMTIGASKLAERADELGYQLRLLAEDPSLYSDLDGVEVVIFPTRDHAAIRSYVDGIRDELGGIFSPTDTWGVIAAELREEFDLPRRHSAAQLRDLRDKQWVRRTLGEVAVDSFPRIIKPRGGTGSTGVTLVHNEDELASALGSVDDASSYVIEPYYRGPHYSAELWSNGTTTVFFGVTNRILTPPPLFLEKVKTFPHEHGTPWEASVEQWAREILSTLDYRVGFAHLEFIETAAGFELVEINARMPGALITPAIEACTNYDPYALIIDDALNRQPELPERREIIGGHSHVSLYASATGRLTSIDGLPDLKNYPGAPGWVPAKSPGDEVPDISSFRARIGNVYATANSPALAQDRAIAASQVITVEIQ</sequence>
<name>A0A0G3H9T8_9CORY</name>
<protein>
    <submittedName>
        <fullName evidence="6">ATP-grasp domain</fullName>
    </submittedName>
</protein>
<accession>A0A0G3H9T8</accession>
<evidence type="ECO:0000256" key="4">
    <source>
        <dbReference type="PROSITE-ProRule" id="PRU00409"/>
    </source>
</evidence>
<dbReference type="Gene3D" id="3.30.470.20">
    <property type="entry name" value="ATP-grasp fold, B domain"/>
    <property type="match status" value="1"/>
</dbReference>
<dbReference type="PATRIC" id="fig|136857.5.peg.1187"/>
<keyword evidence="7" id="KW-1185">Reference proteome</keyword>
<evidence type="ECO:0000313" key="6">
    <source>
        <dbReference type="EMBL" id="AKK08638.1"/>
    </source>
</evidence>
<keyword evidence="1" id="KW-0436">Ligase</keyword>
<reference evidence="7" key="2">
    <citation type="submission" date="2015-05" db="EMBL/GenBank/DDBJ databases">
        <title>Complete genome sequence of Corynebacterium testudinoris DSM 44614, recovered from necrotic lesions in the mouth of a tortoise.</title>
        <authorList>
            <person name="Ruckert C."/>
            <person name="Albersmeier A."/>
            <person name="Winkler A."/>
            <person name="Tauch A."/>
        </authorList>
    </citation>
    <scope>NUCLEOTIDE SEQUENCE [LARGE SCALE GENOMIC DNA]</scope>
    <source>
        <strain evidence="7">DSM 44614</strain>
    </source>
</reference>
<gene>
    <name evidence="6" type="ORF">CTEST_05975</name>
</gene>
<dbReference type="Proteomes" id="UP000035540">
    <property type="component" value="Chromosome"/>
</dbReference>
<evidence type="ECO:0000256" key="2">
    <source>
        <dbReference type="ARBA" id="ARBA00022741"/>
    </source>
</evidence>
<evidence type="ECO:0000313" key="7">
    <source>
        <dbReference type="Proteomes" id="UP000035540"/>
    </source>
</evidence>
<dbReference type="EMBL" id="CP011545">
    <property type="protein sequence ID" value="AKK08638.1"/>
    <property type="molecule type" value="Genomic_DNA"/>
</dbReference>
<dbReference type="InterPro" id="IPR052032">
    <property type="entry name" value="ATP-dep_AA_Ligase"/>
</dbReference>
<dbReference type="GO" id="GO:0016874">
    <property type="term" value="F:ligase activity"/>
    <property type="evidence" value="ECO:0007669"/>
    <property type="project" value="UniProtKB-KW"/>
</dbReference>
<evidence type="ECO:0000256" key="3">
    <source>
        <dbReference type="ARBA" id="ARBA00022840"/>
    </source>
</evidence>
<organism evidence="6 7">
    <name type="scientific">Corynebacterium testudinoris</name>
    <dbReference type="NCBI Taxonomy" id="136857"/>
    <lineage>
        <taxon>Bacteria</taxon>
        <taxon>Bacillati</taxon>
        <taxon>Actinomycetota</taxon>
        <taxon>Actinomycetes</taxon>
        <taxon>Mycobacteriales</taxon>
        <taxon>Corynebacteriaceae</taxon>
        <taxon>Corynebacterium</taxon>
    </lineage>
</organism>
<proteinExistence type="predicted"/>
<dbReference type="PANTHER" id="PTHR43585:SF2">
    <property type="entry name" value="ATP-GRASP ENZYME FSQD"/>
    <property type="match status" value="1"/>
</dbReference>
<feature type="domain" description="ATP-grasp" evidence="5">
    <location>
        <begin position="87"/>
        <end position="283"/>
    </location>
</feature>
<dbReference type="GO" id="GO:0005524">
    <property type="term" value="F:ATP binding"/>
    <property type="evidence" value="ECO:0007669"/>
    <property type="project" value="UniProtKB-UniRule"/>
</dbReference>
<dbReference type="Pfam" id="PF13535">
    <property type="entry name" value="ATP-grasp_4"/>
    <property type="match status" value="1"/>
</dbReference>
<keyword evidence="2 4" id="KW-0547">Nucleotide-binding</keyword>
<evidence type="ECO:0000256" key="1">
    <source>
        <dbReference type="ARBA" id="ARBA00022598"/>
    </source>
</evidence>
<dbReference type="STRING" id="136857.CTEST_05975"/>
<reference evidence="6 7" key="1">
    <citation type="journal article" date="2015" name="Genome Announc.">
        <title>Complete Genome Sequence of the Type Strain Corynebacterium testudinoris DSM 44614, Recovered from Necrotic Lesions in the Mouth of a Tortoise.</title>
        <authorList>
            <person name="Ruckert C."/>
            <person name="Kriete M."/>
            <person name="Jaenicke S."/>
            <person name="Winkler A."/>
            <person name="Tauch A."/>
        </authorList>
    </citation>
    <scope>NUCLEOTIDE SEQUENCE [LARGE SCALE GENOMIC DNA]</scope>
    <source>
        <strain evidence="6 7">DSM 44614</strain>
    </source>
</reference>
<keyword evidence="3 4" id="KW-0067">ATP-binding</keyword>